<dbReference type="AlphaFoldDB" id="A0A6I6QZ82"/>
<protein>
    <submittedName>
        <fullName evidence="2">Uncharacterized protein</fullName>
    </submittedName>
</protein>
<dbReference type="EMBL" id="CP047129">
    <property type="protein sequence ID" value="QHB62745.1"/>
    <property type="molecule type" value="Genomic_DNA"/>
</dbReference>
<keyword evidence="1" id="KW-0812">Transmembrane</keyword>
<keyword evidence="1" id="KW-1133">Transmembrane helix</keyword>
<name>A0A6I6QZ82_BIFAD</name>
<feature type="transmembrane region" description="Helical" evidence="1">
    <location>
        <begin position="21"/>
        <end position="45"/>
    </location>
</feature>
<keyword evidence="1" id="KW-0472">Membrane</keyword>
<proteinExistence type="predicted"/>
<evidence type="ECO:0000256" key="1">
    <source>
        <dbReference type="SAM" id="Phobius"/>
    </source>
</evidence>
<accession>A0A6I6QZ82</accession>
<evidence type="ECO:0000313" key="2">
    <source>
        <dbReference type="EMBL" id="QHB62745.1"/>
    </source>
</evidence>
<dbReference type="RefSeq" id="WP_159140644.1">
    <property type="nucleotide sequence ID" value="NZ_CP047129.1"/>
</dbReference>
<reference evidence="2 3" key="1">
    <citation type="submission" date="2019-12" db="EMBL/GenBank/DDBJ databases">
        <title>Draft Genome Sequence of Bifidobacterium adolescentis ZJ2.</title>
        <authorList>
            <person name="Jin Z."/>
        </authorList>
    </citation>
    <scope>NUCLEOTIDE SEQUENCE [LARGE SCALE GENOMIC DNA]</scope>
    <source>
        <strain evidence="2 3">ZJ2</strain>
    </source>
</reference>
<gene>
    <name evidence="2" type="ORF">F3K97_05320</name>
</gene>
<dbReference type="Proteomes" id="UP000464884">
    <property type="component" value="Chromosome"/>
</dbReference>
<sequence length="46" mass="4955">MSPERKRQVDKFNSKRSGQKWGAACGVAFIFIVGAAVVDGLVGLFL</sequence>
<organism evidence="2 3">
    <name type="scientific">Bifidobacterium adolescentis</name>
    <dbReference type="NCBI Taxonomy" id="1680"/>
    <lineage>
        <taxon>Bacteria</taxon>
        <taxon>Bacillati</taxon>
        <taxon>Actinomycetota</taxon>
        <taxon>Actinomycetes</taxon>
        <taxon>Bifidobacteriales</taxon>
        <taxon>Bifidobacteriaceae</taxon>
        <taxon>Bifidobacterium</taxon>
    </lineage>
</organism>
<evidence type="ECO:0000313" key="3">
    <source>
        <dbReference type="Proteomes" id="UP000464884"/>
    </source>
</evidence>